<evidence type="ECO:0000313" key="2">
    <source>
        <dbReference type="EMBL" id="GAA4451030.1"/>
    </source>
</evidence>
<protein>
    <recommendedName>
        <fullName evidence="1">DUF7033 domain-containing protein</fullName>
    </recommendedName>
</protein>
<gene>
    <name evidence="2" type="ORF">GCM10023092_07930</name>
</gene>
<organism evidence="2 3">
    <name type="scientific">Rurimicrobium arvi</name>
    <dbReference type="NCBI Taxonomy" id="2049916"/>
    <lineage>
        <taxon>Bacteria</taxon>
        <taxon>Pseudomonadati</taxon>
        <taxon>Bacteroidota</taxon>
        <taxon>Chitinophagia</taxon>
        <taxon>Chitinophagales</taxon>
        <taxon>Chitinophagaceae</taxon>
        <taxon>Rurimicrobium</taxon>
    </lineage>
</organism>
<sequence>MMQQADITILCRERTPRLQYVCDWIFSAIFGLRFRLLLPEENLAEDGSFLLAYGVISANTQLYNCGLLHQQGIAPQSVQWSEWNNIPAFFTTDADMDIPFDVFSAVFFLISRYEEYTNHKPDKHDRFDARESILFQAHLLERPLADEWLHAFGSWLKNKGLPVKPKAFRFTPSYDIDIAWSYRHKGWLRNAGGYLRDLTRTNFHGLQARTQVLSGSAPDPYDSFGFLDQLHARFGLDPLYFILAATQADSFDKNIAPDHPAMRLLIRHLSEHYRVGLHPSYNSSVREQLLQAEQKILETITGKAMTRSRQHYIRFRLPDTFRLLLRNGIREDYSMGYGTHPGFRAGTGNSFYWYDLEHEEATVLRITPFCFMDTTAHYELSLPVEQAFGLLRRMRDRLAASGSDMVTVFHNFSLGSDPVWKGWRDHYEQFIQSTVS</sequence>
<reference evidence="3" key="1">
    <citation type="journal article" date="2019" name="Int. J. Syst. Evol. Microbiol.">
        <title>The Global Catalogue of Microorganisms (GCM) 10K type strain sequencing project: providing services to taxonomists for standard genome sequencing and annotation.</title>
        <authorList>
            <consortium name="The Broad Institute Genomics Platform"/>
            <consortium name="The Broad Institute Genome Sequencing Center for Infectious Disease"/>
            <person name="Wu L."/>
            <person name="Ma J."/>
        </authorList>
    </citation>
    <scope>NUCLEOTIDE SEQUENCE [LARGE SCALE GENOMIC DNA]</scope>
    <source>
        <strain evidence="3">JCM 31921</strain>
    </source>
</reference>
<proteinExistence type="predicted"/>
<evidence type="ECO:0000259" key="1">
    <source>
        <dbReference type="Pfam" id="PF23019"/>
    </source>
</evidence>
<accession>A0ABP8MKM1</accession>
<dbReference type="RefSeq" id="WP_344822911.1">
    <property type="nucleotide sequence ID" value="NZ_BAABEZ010000004.1"/>
</dbReference>
<dbReference type="CDD" id="cd10931">
    <property type="entry name" value="CE4_u7"/>
    <property type="match status" value="1"/>
</dbReference>
<dbReference type="EMBL" id="BAABEZ010000004">
    <property type="protein sequence ID" value="GAA4451030.1"/>
    <property type="molecule type" value="Genomic_DNA"/>
</dbReference>
<dbReference type="Gene3D" id="3.20.20.370">
    <property type="entry name" value="Glycoside hydrolase/deacetylase"/>
    <property type="match status" value="1"/>
</dbReference>
<feature type="domain" description="DUF7033" evidence="1">
    <location>
        <begin position="98"/>
        <end position="185"/>
    </location>
</feature>
<keyword evidence="3" id="KW-1185">Reference proteome</keyword>
<dbReference type="InterPro" id="IPR054297">
    <property type="entry name" value="DUF7033"/>
</dbReference>
<dbReference type="Pfam" id="PF23019">
    <property type="entry name" value="DUF7033"/>
    <property type="match status" value="1"/>
</dbReference>
<comment type="caution">
    <text evidence="2">The sequence shown here is derived from an EMBL/GenBank/DDBJ whole genome shotgun (WGS) entry which is preliminary data.</text>
</comment>
<evidence type="ECO:0000313" key="3">
    <source>
        <dbReference type="Proteomes" id="UP001501410"/>
    </source>
</evidence>
<dbReference type="Proteomes" id="UP001501410">
    <property type="component" value="Unassembled WGS sequence"/>
</dbReference>
<name>A0ABP8MKM1_9BACT</name>